<gene>
    <name evidence="2" type="ORF">FOZ63_024481</name>
</gene>
<evidence type="ECO:0000313" key="2">
    <source>
        <dbReference type="EMBL" id="KAF4749110.1"/>
    </source>
</evidence>
<organism evidence="2 3">
    <name type="scientific">Perkinsus olseni</name>
    <name type="common">Perkinsus atlanticus</name>
    <dbReference type="NCBI Taxonomy" id="32597"/>
    <lineage>
        <taxon>Eukaryota</taxon>
        <taxon>Sar</taxon>
        <taxon>Alveolata</taxon>
        <taxon>Perkinsozoa</taxon>
        <taxon>Perkinsea</taxon>
        <taxon>Perkinsida</taxon>
        <taxon>Perkinsidae</taxon>
        <taxon>Perkinsus</taxon>
    </lineage>
</organism>
<keyword evidence="3" id="KW-1185">Reference proteome</keyword>
<feature type="coiled-coil region" evidence="1">
    <location>
        <begin position="80"/>
        <end position="178"/>
    </location>
</feature>
<sequence>MLGMLTLKPQCIASVRMTRAKRRRSVVERHIAESEQQKQEIHELQLTVTNLREQLKSCTAIEAEVIASAESGTAGSQQEAGSAYQEVKKLTGQVESLKQRLRVLERELENANIQAVAEKERHAKTYKAGALAQIEGLRRQVKDMDRAESRLADQKTQLDDSSVEIAALRQELEAANVVKAEQACQIGAMCEEKKRLES</sequence>
<feature type="coiled-coil region" evidence="1">
    <location>
        <begin position="17"/>
        <end position="54"/>
    </location>
</feature>
<evidence type="ECO:0000313" key="3">
    <source>
        <dbReference type="Proteomes" id="UP000553632"/>
    </source>
</evidence>
<dbReference type="Proteomes" id="UP000553632">
    <property type="component" value="Unassembled WGS sequence"/>
</dbReference>
<name>A0A7J6TX36_PEROL</name>
<keyword evidence="1" id="KW-0175">Coiled coil</keyword>
<reference evidence="2 3" key="1">
    <citation type="submission" date="2020-04" db="EMBL/GenBank/DDBJ databases">
        <title>Perkinsus olseni comparative genomics.</title>
        <authorList>
            <person name="Bogema D.R."/>
        </authorList>
    </citation>
    <scope>NUCLEOTIDE SEQUENCE [LARGE SCALE GENOMIC DNA]</scope>
    <source>
        <strain evidence="2 3">ATCC PRA-207</strain>
    </source>
</reference>
<accession>A0A7J6TX36</accession>
<dbReference type="EMBL" id="JABANO010008081">
    <property type="protein sequence ID" value="KAF4749110.1"/>
    <property type="molecule type" value="Genomic_DNA"/>
</dbReference>
<dbReference type="AlphaFoldDB" id="A0A7J6TX36"/>
<evidence type="ECO:0000256" key="1">
    <source>
        <dbReference type="SAM" id="Coils"/>
    </source>
</evidence>
<protein>
    <submittedName>
        <fullName evidence="2">Uncharacterized protein</fullName>
    </submittedName>
</protein>
<proteinExistence type="predicted"/>
<comment type="caution">
    <text evidence="2">The sequence shown here is derived from an EMBL/GenBank/DDBJ whole genome shotgun (WGS) entry which is preliminary data.</text>
</comment>